<dbReference type="PROSITE" id="PS50888">
    <property type="entry name" value="BHLH"/>
    <property type="match status" value="1"/>
</dbReference>
<dbReference type="GO" id="GO:0046983">
    <property type="term" value="F:protein dimerization activity"/>
    <property type="evidence" value="ECO:0007669"/>
    <property type="project" value="InterPro"/>
</dbReference>
<dbReference type="GO" id="GO:0005634">
    <property type="term" value="C:nucleus"/>
    <property type="evidence" value="ECO:0007669"/>
    <property type="project" value="UniProtKB-SubCell"/>
</dbReference>
<dbReference type="PANTHER" id="PTHR15741:SF27">
    <property type="entry name" value="TRANSCRIPTION FACTOR AP-4"/>
    <property type="match status" value="1"/>
</dbReference>
<dbReference type="GO" id="GO:0000981">
    <property type="term" value="F:DNA-binding transcription factor activity, RNA polymerase II-specific"/>
    <property type="evidence" value="ECO:0007669"/>
    <property type="project" value="TreeGrafter"/>
</dbReference>
<dbReference type="SUPFAM" id="SSF47459">
    <property type="entry name" value="HLH, helix-loop-helix DNA-binding domain"/>
    <property type="match status" value="1"/>
</dbReference>
<keyword evidence="5" id="KW-0539">Nucleus</keyword>
<feature type="compositionally biased region" description="Basic and acidic residues" evidence="6">
    <location>
        <begin position="258"/>
        <end position="273"/>
    </location>
</feature>
<dbReference type="AlphaFoldDB" id="A0AAD7JCG8"/>
<comment type="subcellular location">
    <subcellularLocation>
        <location evidence="1">Nucleus</location>
    </subcellularLocation>
</comment>
<feature type="compositionally biased region" description="Pro residues" evidence="6">
    <location>
        <begin position="153"/>
        <end position="164"/>
    </location>
</feature>
<feature type="compositionally biased region" description="Low complexity" evidence="6">
    <location>
        <begin position="138"/>
        <end position="152"/>
    </location>
</feature>
<evidence type="ECO:0000256" key="5">
    <source>
        <dbReference type="ARBA" id="ARBA00023242"/>
    </source>
</evidence>
<feature type="region of interest" description="Disordered" evidence="6">
    <location>
        <begin position="241"/>
        <end position="273"/>
    </location>
</feature>
<sequence length="349" mass="39050">MALLTKAESSNFNSFLDSAMDYGISREWAMYTQQHPEAEPYHDKNALTKATKDLLALDAPRYGAQQHQQQYFHQQQPVQQMHQQQYQQQQQYLNYDYLSTPVYERQPTFPFLQQQHRPPPHPLSINHHPPPPRPYSQTPTTASTSASSFTFPPDLPPSPVPPRRPSPKRTVTAPPTVPAPKRPRVVPPPAKPALLSPSQKKANHIQSEQKRRANIRRGYEALCESVPALRDAIREEEALSAVAPVPSSSKGKRGRGRGRADDSIDKVDGRAGPRSENVVLSKTIDYMNELLADRDALRGRLDRARAALPPGHPARTPADADADPLWEREWKGGAGHADEDEDAEEDDSS</sequence>
<dbReference type="EMBL" id="JARJLG010000044">
    <property type="protein sequence ID" value="KAJ7761980.1"/>
    <property type="molecule type" value="Genomic_DNA"/>
</dbReference>
<feature type="compositionally biased region" description="Pro residues" evidence="6">
    <location>
        <begin position="175"/>
        <end position="191"/>
    </location>
</feature>
<feature type="compositionally biased region" description="Polar residues" evidence="6">
    <location>
        <begin position="196"/>
        <end position="206"/>
    </location>
</feature>
<dbReference type="PANTHER" id="PTHR15741">
    <property type="entry name" value="BASIC HELIX-LOOP-HELIX ZIP TRANSCRIPTION FACTOR"/>
    <property type="match status" value="1"/>
</dbReference>
<comment type="caution">
    <text evidence="8">The sequence shown here is derived from an EMBL/GenBank/DDBJ whole genome shotgun (WGS) entry which is preliminary data.</text>
</comment>
<dbReference type="InterPro" id="IPR036638">
    <property type="entry name" value="HLH_DNA-bd_sf"/>
</dbReference>
<evidence type="ECO:0000256" key="6">
    <source>
        <dbReference type="SAM" id="MobiDB-lite"/>
    </source>
</evidence>
<dbReference type="Proteomes" id="UP001215280">
    <property type="component" value="Unassembled WGS sequence"/>
</dbReference>
<keyword evidence="3" id="KW-0238">DNA-binding</keyword>
<dbReference type="InterPro" id="IPR011598">
    <property type="entry name" value="bHLH_dom"/>
</dbReference>
<evidence type="ECO:0000256" key="3">
    <source>
        <dbReference type="ARBA" id="ARBA00023125"/>
    </source>
</evidence>
<feature type="compositionally biased region" description="Acidic residues" evidence="6">
    <location>
        <begin position="338"/>
        <end position="349"/>
    </location>
</feature>
<keyword evidence="4" id="KW-0804">Transcription</keyword>
<gene>
    <name evidence="8" type="ORF">DFH07DRAFT_883335</name>
</gene>
<evidence type="ECO:0000256" key="1">
    <source>
        <dbReference type="ARBA" id="ARBA00004123"/>
    </source>
</evidence>
<evidence type="ECO:0000256" key="4">
    <source>
        <dbReference type="ARBA" id="ARBA00023163"/>
    </source>
</evidence>
<accession>A0AAD7JCG8</accession>
<evidence type="ECO:0000313" key="8">
    <source>
        <dbReference type="EMBL" id="KAJ7761980.1"/>
    </source>
</evidence>
<name>A0AAD7JCG8_9AGAR</name>
<evidence type="ECO:0000256" key="2">
    <source>
        <dbReference type="ARBA" id="ARBA00023015"/>
    </source>
</evidence>
<feature type="domain" description="BHLH" evidence="7">
    <location>
        <begin position="199"/>
        <end position="290"/>
    </location>
</feature>
<keyword evidence="2" id="KW-0805">Transcription regulation</keyword>
<protein>
    <recommendedName>
        <fullName evidence="7">BHLH domain-containing protein</fullName>
    </recommendedName>
</protein>
<evidence type="ECO:0000259" key="7">
    <source>
        <dbReference type="PROSITE" id="PS50888"/>
    </source>
</evidence>
<proteinExistence type="predicted"/>
<feature type="region of interest" description="Disordered" evidence="6">
    <location>
        <begin position="112"/>
        <end position="212"/>
    </location>
</feature>
<evidence type="ECO:0000313" key="9">
    <source>
        <dbReference type="Proteomes" id="UP001215280"/>
    </source>
</evidence>
<reference evidence="8" key="1">
    <citation type="submission" date="2023-03" db="EMBL/GenBank/DDBJ databases">
        <title>Massive genome expansion in bonnet fungi (Mycena s.s.) driven by repeated elements and novel gene families across ecological guilds.</title>
        <authorList>
            <consortium name="Lawrence Berkeley National Laboratory"/>
            <person name="Harder C.B."/>
            <person name="Miyauchi S."/>
            <person name="Viragh M."/>
            <person name="Kuo A."/>
            <person name="Thoen E."/>
            <person name="Andreopoulos B."/>
            <person name="Lu D."/>
            <person name="Skrede I."/>
            <person name="Drula E."/>
            <person name="Henrissat B."/>
            <person name="Morin E."/>
            <person name="Kohler A."/>
            <person name="Barry K."/>
            <person name="LaButti K."/>
            <person name="Morin E."/>
            <person name="Salamov A."/>
            <person name="Lipzen A."/>
            <person name="Mereny Z."/>
            <person name="Hegedus B."/>
            <person name="Baldrian P."/>
            <person name="Stursova M."/>
            <person name="Weitz H."/>
            <person name="Taylor A."/>
            <person name="Grigoriev I.V."/>
            <person name="Nagy L.G."/>
            <person name="Martin F."/>
            <person name="Kauserud H."/>
        </authorList>
    </citation>
    <scope>NUCLEOTIDE SEQUENCE</scope>
    <source>
        <strain evidence="8">CBHHK188m</strain>
    </source>
</reference>
<feature type="region of interest" description="Disordered" evidence="6">
    <location>
        <begin position="303"/>
        <end position="349"/>
    </location>
</feature>
<dbReference type="GO" id="GO:0000978">
    <property type="term" value="F:RNA polymerase II cis-regulatory region sequence-specific DNA binding"/>
    <property type="evidence" value="ECO:0007669"/>
    <property type="project" value="TreeGrafter"/>
</dbReference>
<keyword evidence="9" id="KW-1185">Reference proteome</keyword>
<dbReference type="Gene3D" id="4.10.280.10">
    <property type="entry name" value="Helix-loop-helix DNA-binding domain"/>
    <property type="match status" value="1"/>
</dbReference>
<organism evidence="8 9">
    <name type="scientific">Mycena maculata</name>
    <dbReference type="NCBI Taxonomy" id="230809"/>
    <lineage>
        <taxon>Eukaryota</taxon>
        <taxon>Fungi</taxon>
        <taxon>Dikarya</taxon>
        <taxon>Basidiomycota</taxon>
        <taxon>Agaricomycotina</taxon>
        <taxon>Agaricomycetes</taxon>
        <taxon>Agaricomycetidae</taxon>
        <taxon>Agaricales</taxon>
        <taxon>Marasmiineae</taxon>
        <taxon>Mycenaceae</taxon>
        <taxon>Mycena</taxon>
    </lineage>
</organism>
<dbReference type="InterPro" id="IPR052207">
    <property type="entry name" value="Max-like/E-box_TFs"/>
</dbReference>